<dbReference type="eggNOG" id="ENOG503180S">
    <property type="taxonomic scope" value="Bacteria"/>
</dbReference>
<reference evidence="2" key="1">
    <citation type="submission" date="2011-11" db="EMBL/GenBank/DDBJ databases">
        <title>Improved High-Quality Draft sequence of Desulfovibrio sp. U5L.</title>
        <authorList>
            <consortium name="US DOE Joint Genome Institute"/>
            <person name="Lucas S."/>
            <person name="Han J."/>
            <person name="Lapidus A."/>
            <person name="Cheng J.-F."/>
            <person name="Goodwin L."/>
            <person name="Pitluck S."/>
            <person name="Peters L."/>
            <person name="Ovchinnikova G."/>
            <person name="Held B."/>
            <person name="Detter J.C."/>
            <person name="Han C."/>
            <person name="Tapia R."/>
            <person name="Land M."/>
            <person name="Hauser L."/>
            <person name="Kyrpides N."/>
            <person name="Ivanova N."/>
            <person name="Pagani I."/>
            <person name="Gabster J."/>
            <person name="Walker C."/>
            <person name="Stolyar S."/>
            <person name="Stahl D."/>
            <person name="Arkin A."/>
            <person name="Dehal P."/>
            <person name="Hazen T."/>
            <person name="Woyke T."/>
        </authorList>
    </citation>
    <scope>NUCLEOTIDE SEQUENCE [LARGE SCALE GENOMIC DNA]</scope>
    <source>
        <strain evidence="2">U5L</strain>
    </source>
</reference>
<keyword evidence="1" id="KW-0732">Signal</keyword>
<accession>I2Q796</accession>
<name>I2Q796_9BACT</name>
<feature type="chain" id="PRO_5003662821" description="Lipoprotein" evidence="1">
    <location>
        <begin position="27"/>
        <end position="105"/>
    </location>
</feature>
<dbReference type="PROSITE" id="PS51257">
    <property type="entry name" value="PROKAR_LIPOPROTEIN"/>
    <property type="match status" value="1"/>
</dbReference>
<feature type="signal peptide" evidence="1">
    <location>
        <begin position="1"/>
        <end position="26"/>
    </location>
</feature>
<dbReference type="STRING" id="596152.DesU5LDRAFT_4056"/>
<organism evidence="2">
    <name type="scientific">Desulfovibrio sp. U5L</name>
    <dbReference type="NCBI Taxonomy" id="596152"/>
    <lineage>
        <taxon>Bacteria</taxon>
        <taxon>Pseudomonadati</taxon>
        <taxon>Thermodesulfobacteriota</taxon>
        <taxon>Desulfovibrionia</taxon>
        <taxon>Desulfovibrionales</taxon>
        <taxon>Desulfovibrionaceae</taxon>
        <taxon>Desulfovibrio</taxon>
    </lineage>
</organism>
<dbReference type="OrthoDB" id="5459422at2"/>
<evidence type="ECO:0000256" key="1">
    <source>
        <dbReference type="SAM" id="SignalP"/>
    </source>
</evidence>
<dbReference type="HOGENOM" id="CLU_2232268_0_0_7"/>
<sequence>MKFTALIGILLTMFLVAGCSMGPTNAEVEAAYRESLQRNDVMGLVAGTVQIDKFQVDKTEKRENGVYVATVTVVSSAHVGPLSVGGAKQTTLRLKKVGDAWVVLQ</sequence>
<dbReference type="EMBL" id="JH600068">
    <property type="protein sequence ID" value="EIG55652.1"/>
    <property type="molecule type" value="Genomic_DNA"/>
</dbReference>
<gene>
    <name evidence="2" type="ORF">DesU5LDRAFT_4056</name>
</gene>
<proteinExistence type="predicted"/>
<evidence type="ECO:0000313" key="2">
    <source>
        <dbReference type="EMBL" id="EIG55652.1"/>
    </source>
</evidence>
<evidence type="ECO:0008006" key="3">
    <source>
        <dbReference type="Google" id="ProtNLM"/>
    </source>
</evidence>
<protein>
    <recommendedName>
        <fullName evidence="3">Lipoprotein</fullName>
    </recommendedName>
</protein>
<dbReference type="AlphaFoldDB" id="I2Q796"/>